<dbReference type="EMBL" id="CAVMBE010000019">
    <property type="protein sequence ID" value="CAK3986691.1"/>
    <property type="molecule type" value="Genomic_DNA"/>
</dbReference>
<dbReference type="InterPro" id="IPR036770">
    <property type="entry name" value="Ankyrin_rpt-contain_sf"/>
</dbReference>
<protein>
    <recommendedName>
        <fullName evidence="4">Ankyrin repeat protein</fullName>
    </recommendedName>
</protein>
<dbReference type="Pfam" id="PF12796">
    <property type="entry name" value="Ank_2"/>
    <property type="match status" value="1"/>
</dbReference>
<evidence type="ECO:0000256" key="1">
    <source>
        <dbReference type="SAM" id="MobiDB-lite"/>
    </source>
</evidence>
<comment type="caution">
    <text evidence="2">The sequence shown here is derived from an EMBL/GenBank/DDBJ whole genome shotgun (WGS) entry which is preliminary data.</text>
</comment>
<dbReference type="AlphaFoldDB" id="A0AAI8YXM3"/>
<dbReference type="Gene3D" id="1.25.40.20">
    <property type="entry name" value="Ankyrin repeat-containing domain"/>
    <property type="match status" value="1"/>
</dbReference>
<evidence type="ECO:0000313" key="3">
    <source>
        <dbReference type="Proteomes" id="UP001296104"/>
    </source>
</evidence>
<evidence type="ECO:0008006" key="4">
    <source>
        <dbReference type="Google" id="ProtNLM"/>
    </source>
</evidence>
<proteinExistence type="predicted"/>
<feature type="compositionally biased region" description="Low complexity" evidence="1">
    <location>
        <begin position="130"/>
        <end position="144"/>
    </location>
</feature>
<evidence type="ECO:0000313" key="2">
    <source>
        <dbReference type="EMBL" id="CAK3986691.1"/>
    </source>
</evidence>
<keyword evidence="3" id="KW-1185">Reference proteome</keyword>
<accession>A0AAI8YXM3</accession>
<dbReference type="InterPro" id="IPR002110">
    <property type="entry name" value="Ankyrin_rpt"/>
</dbReference>
<dbReference type="Proteomes" id="UP001296104">
    <property type="component" value="Unassembled WGS sequence"/>
</dbReference>
<feature type="region of interest" description="Disordered" evidence="1">
    <location>
        <begin position="130"/>
        <end position="180"/>
    </location>
</feature>
<sequence length="228" mass="24213">MAQVPTIDRLLNLAADSPSAVQSQLEAHPHLASQKDAHGYSLVHAAASYGHEDLLRALINDYNVDPNITDEDGETALFSVEEVRMAQLLLALGTDLHRKNDEGQTAAEKLDDADEQPAIAAFLRETAAGGVQSAASSSGASAQQNGGGQVHPPPPLPNGLQLNVGTMPAGDAGEEPDPEFRRRIEELASRPDFQTEEGQRELRELVMDAVSGIANEGEAPAATRRRLG</sequence>
<dbReference type="SUPFAM" id="SSF48403">
    <property type="entry name" value="Ankyrin repeat"/>
    <property type="match status" value="1"/>
</dbReference>
<gene>
    <name evidence="2" type="ORF">LECACI_7A003871</name>
</gene>
<organism evidence="2 3">
    <name type="scientific">Lecanosticta acicola</name>
    <dbReference type="NCBI Taxonomy" id="111012"/>
    <lineage>
        <taxon>Eukaryota</taxon>
        <taxon>Fungi</taxon>
        <taxon>Dikarya</taxon>
        <taxon>Ascomycota</taxon>
        <taxon>Pezizomycotina</taxon>
        <taxon>Dothideomycetes</taxon>
        <taxon>Dothideomycetidae</taxon>
        <taxon>Mycosphaerellales</taxon>
        <taxon>Mycosphaerellaceae</taxon>
        <taxon>Lecanosticta</taxon>
    </lineage>
</organism>
<reference evidence="2" key="1">
    <citation type="submission" date="2023-11" db="EMBL/GenBank/DDBJ databases">
        <authorList>
            <person name="Alioto T."/>
            <person name="Alioto T."/>
            <person name="Gomez Garrido J."/>
        </authorList>
    </citation>
    <scope>NUCLEOTIDE SEQUENCE</scope>
</reference>
<name>A0AAI8YXM3_9PEZI</name>